<proteinExistence type="predicted"/>
<dbReference type="InterPro" id="IPR016181">
    <property type="entry name" value="Acyl_CoA_acyltransferase"/>
</dbReference>
<comment type="caution">
    <text evidence="2">The sequence shown here is derived from an EMBL/GenBank/DDBJ whole genome shotgun (WGS) entry which is preliminary data.</text>
</comment>
<organism evidence="2 3">
    <name type="scientific">Paraburkholderia sejongensis</name>
    <dbReference type="NCBI Taxonomy" id="2886946"/>
    <lineage>
        <taxon>Bacteria</taxon>
        <taxon>Pseudomonadati</taxon>
        <taxon>Pseudomonadota</taxon>
        <taxon>Betaproteobacteria</taxon>
        <taxon>Burkholderiales</taxon>
        <taxon>Burkholderiaceae</taxon>
        <taxon>Paraburkholderia</taxon>
    </lineage>
</organism>
<dbReference type="InterPro" id="IPR038740">
    <property type="entry name" value="BioF2-like_GNAT_dom"/>
</dbReference>
<dbReference type="Proteomes" id="UP001431019">
    <property type="component" value="Unassembled WGS sequence"/>
</dbReference>
<reference evidence="2 3" key="1">
    <citation type="submission" date="2021-11" db="EMBL/GenBank/DDBJ databases">
        <authorList>
            <person name="Oh E.-T."/>
            <person name="Kim S.-B."/>
        </authorList>
    </citation>
    <scope>NUCLEOTIDE SEQUENCE [LARGE SCALE GENOMIC DNA]</scope>
    <source>
        <strain evidence="2 3">MMS20-SJTR3</strain>
    </source>
</reference>
<dbReference type="SUPFAM" id="SSF55729">
    <property type="entry name" value="Acyl-CoA N-acyltransferases (Nat)"/>
    <property type="match status" value="1"/>
</dbReference>
<dbReference type="RefSeq" id="WP_230508809.1">
    <property type="nucleotide sequence ID" value="NZ_JAJITD010000003.1"/>
</dbReference>
<keyword evidence="3" id="KW-1185">Reference proteome</keyword>
<protein>
    <submittedName>
        <fullName evidence="2">GNAT family N-acetyltransferase</fullName>
    </submittedName>
</protein>
<sequence length="345" mass="38642">MFNTFADEKKDARFGLKGRVVPLVAESVRALAEPAAFSIFHEPWWLDIATGGNWSMAKVEHGKQLLGQMPYCCNRKSGWRISHLPPLTHTLGPVVTPLGLDDSREQHHRHAVTTALIEQLPHFDSFHQLLDSRIDDALAFSLQGFAVSVRYTFQISSACTVEDAWARMHSKTRNVIRGARKSLTVEPVDTPDKFVQFYDTNLLERSRKNAYERGVMRELVNAFVERKAGRLLGAYDSHGKLVAAIGLVWDQHSMYYLMSSREAGAHSGAISLLVWTAIQQALERKLTFDVDGFYSLGTCKFLEGFGGALKQRLCVERASTMFAVARILKRRLVPDSATGFSSPNL</sequence>
<gene>
    <name evidence="2" type="ORF">LJ656_08425</name>
</gene>
<dbReference type="Pfam" id="PF13480">
    <property type="entry name" value="Acetyltransf_6"/>
    <property type="match status" value="1"/>
</dbReference>
<dbReference type="Gene3D" id="3.40.630.30">
    <property type="match status" value="1"/>
</dbReference>
<feature type="domain" description="BioF2-like acetyltransferase" evidence="1">
    <location>
        <begin position="170"/>
        <end position="287"/>
    </location>
</feature>
<name>A0ABS8JRS9_9BURK</name>
<evidence type="ECO:0000313" key="3">
    <source>
        <dbReference type="Proteomes" id="UP001431019"/>
    </source>
</evidence>
<evidence type="ECO:0000313" key="2">
    <source>
        <dbReference type="EMBL" id="MCC8392611.1"/>
    </source>
</evidence>
<evidence type="ECO:0000259" key="1">
    <source>
        <dbReference type="Pfam" id="PF13480"/>
    </source>
</evidence>
<dbReference type="EMBL" id="JAJITD010000003">
    <property type="protein sequence ID" value="MCC8392611.1"/>
    <property type="molecule type" value="Genomic_DNA"/>
</dbReference>
<accession>A0ABS8JRS9</accession>